<sequence length="943" mass="103475">MKHKHKLKGNRLLLEENRKPKYGLRKLSIGVVSCFLGCAIYFGFGGGITVHAQENTPVDTTEVSNIPETVNIIEETPTNEEEPTDKETFINGETSLQPNHETVENNDSSEGIVETVPSETEVTETNAEVSEKPLTSVEEERSAELVTQPVSTLEERASDDMEEESLVEEKDDDSLKKEGTISYSGLEDSDIDPVISEPNNARLDWTATAPEGLGFDPDKERFTIGIIDYDSTYSAGVDNHSTYKKQTDKDYYITVSVDSIHKKERSEDVYITVFDKATGTKVGSTVISVGEVDKAIPGTKHTEKSGKGDIELSVSYTKSSSGAVLNIKYPQRFNNGQNHPYITSAFDAVVPSKVGNHSDQIQYKVPSISSLSTYYALKGENGQPDTILASYKNTGLEGSEYTMSDKREIAGFDLSEEPENKTIILSERYVDGKTYLDYAPTGSALNVYKNSNKGIVTVRAITAVGTAGDGIVKILKADINNYDVNDLDNTDMWEPMYESEVLAPGEWGTTGNSNFHAGHPLGGFNDGFNVHYKILNPFLRLDKEPVYYYTPQGVVRVHYIDKDGNVIKDLVSAKTDGTTKTASATNVADVNDPTKVLGTVDYNYNKANTSYDVSTPEYKLDKIEADDGSIYYYTETKTATNTESTETVTVAHLDGTSDSFSYKTVDAPTAGTVDSATLYDITYVYEKGGNVEVKYFTLDEDGNVGQPLSGSVEDLADRKTVSETEKDTVWGKVGTEYSTADLRPSIIIDDQGNKWELVADRTNGDPEEGFVESDVTKLVNYYYTPVKTGDVIVHYINEEGKTIKEDAVDTPETSTGTAYDTTDNKPTRIVTEDGRTYELVPTKTVGDETGEVVEGRTEVTYVYREVKEEKPIVPPTTSTLPEQPTNPVPPKTQTPPETTNVATRLPKTGEVTNANVAGVFGGLLVILGALLTRVAQKTREHIH</sequence>
<feature type="compositionally biased region" description="Pro residues" evidence="6">
    <location>
        <begin position="884"/>
        <end position="893"/>
    </location>
</feature>
<evidence type="ECO:0000313" key="11">
    <source>
        <dbReference type="Proteomes" id="UP000005337"/>
    </source>
</evidence>
<evidence type="ECO:0000259" key="8">
    <source>
        <dbReference type="Pfam" id="PF00746"/>
    </source>
</evidence>
<dbReference type="Pfam" id="PF06458">
    <property type="entry name" value="MucBP"/>
    <property type="match status" value="2"/>
</dbReference>
<evidence type="ECO:0000313" key="10">
    <source>
        <dbReference type="EMBL" id="EDT14198.1"/>
    </source>
</evidence>
<organism evidence="10 11">
    <name type="scientific">Clostridium perfringens E str. JGS1987</name>
    <dbReference type="NCBI Taxonomy" id="451755"/>
    <lineage>
        <taxon>Bacteria</taxon>
        <taxon>Bacillati</taxon>
        <taxon>Bacillota</taxon>
        <taxon>Clostridia</taxon>
        <taxon>Eubacteriales</taxon>
        <taxon>Clostridiaceae</taxon>
        <taxon>Clostridium</taxon>
    </lineage>
</organism>
<evidence type="ECO:0000256" key="3">
    <source>
        <dbReference type="ARBA" id="ARBA00022729"/>
    </source>
</evidence>
<dbReference type="Gene3D" id="3.10.20.320">
    <property type="entry name" value="Putative peptidoglycan bound protein (lpxtg motif)"/>
    <property type="match status" value="1"/>
</dbReference>
<keyword evidence="2" id="KW-0964">Secreted</keyword>
<evidence type="ECO:0000256" key="2">
    <source>
        <dbReference type="ARBA" id="ARBA00022525"/>
    </source>
</evidence>
<dbReference type="InterPro" id="IPR019931">
    <property type="entry name" value="LPXTG_anchor"/>
</dbReference>
<protein>
    <submittedName>
        <fullName evidence="10">Putative muramidase-released protein</fullName>
    </submittedName>
</protein>
<feature type="region of interest" description="Disordered" evidence="6">
    <location>
        <begin position="871"/>
        <end position="899"/>
    </location>
</feature>
<feature type="compositionally biased region" description="Acidic residues" evidence="6">
    <location>
        <begin position="160"/>
        <end position="172"/>
    </location>
</feature>
<feature type="region of interest" description="Disordered" evidence="6">
    <location>
        <begin position="90"/>
        <end position="176"/>
    </location>
</feature>
<feature type="compositionally biased region" description="Low complexity" evidence="6">
    <location>
        <begin position="113"/>
        <end position="125"/>
    </location>
</feature>
<feature type="compositionally biased region" description="Polar residues" evidence="6">
    <location>
        <begin position="91"/>
        <end position="109"/>
    </location>
</feature>
<keyword evidence="7" id="KW-0812">Transmembrane</keyword>
<feature type="domain" description="Gram-positive cocci surface proteins LPxTG" evidence="8">
    <location>
        <begin position="899"/>
        <end position="935"/>
    </location>
</feature>
<evidence type="ECO:0000256" key="7">
    <source>
        <dbReference type="SAM" id="Phobius"/>
    </source>
</evidence>
<dbReference type="RefSeq" id="WP_003465051.1">
    <property type="nucleotide sequence ID" value="NZ_ABDW01000027.1"/>
</dbReference>
<proteinExistence type="predicted"/>
<name>B1BVU5_CLOPF</name>
<feature type="transmembrane region" description="Helical" evidence="7">
    <location>
        <begin position="27"/>
        <end position="48"/>
    </location>
</feature>
<dbReference type="Proteomes" id="UP000005337">
    <property type="component" value="Unassembled WGS sequence"/>
</dbReference>
<dbReference type="Pfam" id="PF00746">
    <property type="entry name" value="Gram_pos_anchor"/>
    <property type="match status" value="1"/>
</dbReference>
<keyword evidence="5" id="KW-0572">Peptidoglycan-anchor</keyword>
<keyword evidence="3" id="KW-0732">Signal</keyword>
<keyword evidence="4" id="KW-0677">Repeat</keyword>
<evidence type="ECO:0000259" key="9">
    <source>
        <dbReference type="Pfam" id="PF06458"/>
    </source>
</evidence>
<keyword evidence="7" id="KW-1133">Transmembrane helix</keyword>
<comment type="caution">
    <text evidence="10">The sequence shown here is derived from an EMBL/GenBank/DDBJ whole genome shotgun (WGS) entry which is preliminary data.</text>
</comment>
<keyword evidence="7" id="KW-0472">Membrane</keyword>
<feature type="domain" description="MucBP" evidence="9">
    <location>
        <begin position="791"/>
        <end position="864"/>
    </location>
</feature>
<dbReference type="NCBIfam" id="TIGR01167">
    <property type="entry name" value="LPXTG_anchor"/>
    <property type="match status" value="1"/>
</dbReference>
<feature type="domain" description="MucBP" evidence="9">
    <location>
        <begin position="719"/>
        <end position="784"/>
    </location>
</feature>
<dbReference type="EMBL" id="ABDW01000027">
    <property type="protein sequence ID" value="EDT14198.1"/>
    <property type="molecule type" value="Genomic_DNA"/>
</dbReference>
<evidence type="ECO:0000256" key="4">
    <source>
        <dbReference type="ARBA" id="ARBA00022737"/>
    </source>
</evidence>
<evidence type="ECO:0000256" key="6">
    <source>
        <dbReference type="SAM" id="MobiDB-lite"/>
    </source>
</evidence>
<accession>B1BVU5</accession>
<dbReference type="InterPro" id="IPR009459">
    <property type="entry name" value="MucBP_dom"/>
</dbReference>
<gene>
    <name evidence="10" type="ORF">AC3_A0682</name>
</gene>
<evidence type="ECO:0000256" key="1">
    <source>
        <dbReference type="ARBA" id="ARBA00022512"/>
    </source>
</evidence>
<reference evidence="10 11" key="1">
    <citation type="submission" date="2007-07" db="EMBL/GenBank/DDBJ databases">
        <title>Annotation of Clostridium perfringens E str. JGS1987.</title>
        <authorList>
            <person name="Paulsen I."/>
            <person name="Sebastian Y."/>
        </authorList>
    </citation>
    <scope>NUCLEOTIDE SEQUENCE [LARGE SCALE GENOMIC DNA]</scope>
    <source>
        <strain evidence="11">E str. JGS1987</strain>
    </source>
</reference>
<keyword evidence="1" id="KW-0134">Cell wall</keyword>
<evidence type="ECO:0000256" key="5">
    <source>
        <dbReference type="ARBA" id="ARBA00023088"/>
    </source>
</evidence>
<dbReference type="AlphaFoldDB" id="B1BVU5"/>